<comment type="caution">
    <text evidence="2">The sequence shown here is derived from an EMBL/GenBank/DDBJ whole genome shotgun (WGS) entry which is preliminary data.</text>
</comment>
<feature type="domain" description="Cyclic nucleotide-binding" evidence="1">
    <location>
        <begin position="1"/>
        <end position="27"/>
    </location>
</feature>
<reference evidence="2 3" key="1">
    <citation type="submission" date="2018-04" db="EMBL/GenBank/DDBJ databases">
        <title>Genomic Encyclopedia of Type Strains, Phase IV (KMG-IV): sequencing the most valuable type-strain genomes for metagenomic binning, comparative biology and taxonomic classification.</title>
        <authorList>
            <person name="Goeker M."/>
        </authorList>
    </citation>
    <scope>NUCLEOTIDE SEQUENCE [LARGE SCALE GENOMIC DNA]</scope>
    <source>
        <strain evidence="2 3">DSM 45771</strain>
    </source>
</reference>
<evidence type="ECO:0000259" key="1">
    <source>
        <dbReference type="PROSITE" id="PS50042"/>
    </source>
</evidence>
<name>A0A2U1F123_9PSEU</name>
<keyword evidence="3" id="KW-1185">Reference proteome</keyword>
<proteinExistence type="predicted"/>
<dbReference type="RefSeq" id="WP_116710265.1">
    <property type="nucleotide sequence ID" value="NZ_QEKW01000014.1"/>
</dbReference>
<dbReference type="Proteomes" id="UP000245639">
    <property type="component" value="Unassembled WGS sequence"/>
</dbReference>
<dbReference type="EMBL" id="QEKW01000014">
    <property type="protein sequence ID" value="PVZ05868.1"/>
    <property type="molecule type" value="Genomic_DNA"/>
</dbReference>
<organism evidence="2 3">
    <name type="scientific">Actinomycetospora cinnamomea</name>
    <dbReference type="NCBI Taxonomy" id="663609"/>
    <lineage>
        <taxon>Bacteria</taxon>
        <taxon>Bacillati</taxon>
        <taxon>Actinomycetota</taxon>
        <taxon>Actinomycetes</taxon>
        <taxon>Pseudonocardiales</taxon>
        <taxon>Pseudonocardiaceae</taxon>
        <taxon>Actinomycetospora</taxon>
    </lineage>
</organism>
<protein>
    <recommendedName>
        <fullName evidence="1">Cyclic nucleotide-binding domain-containing protein</fullName>
    </recommendedName>
</protein>
<gene>
    <name evidence="2" type="ORF">C8D89_114124</name>
</gene>
<dbReference type="SUPFAM" id="SSF51206">
    <property type="entry name" value="cAMP-binding domain-like"/>
    <property type="match status" value="1"/>
</dbReference>
<accession>A0A2U1F123</accession>
<evidence type="ECO:0000313" key="2">
    <source>
        <dbReference type="EMBL" id="PVZ05868.1"/>
    </source>
</evidence>
<dbReference type="InterPro" id="IPR018490">
    <property type="entry name" value="cNMP-bd_dom_sf"/>
</dbReference>
<sequence>MTLARDGVLYRSGDAPDAFYVLLRGRVGAWRGEPADPESMLYFVTDRRHDSLCLENVVADIP</sequence>
<dbReference type="AlphaFoldDB" id="A0A2U1F123"/>
<evidence type="ECO:0000313" key="3">
    <source>
        <dbReference type="Proteomes" id="UP000245639"/>
    </source>
</evidence>
<dbReference type="OrthoDB" id="156829at2"/>
<dbReference type="InterPro" id="IPR000595">
    <property type="entry name" value="cNMP-bd_dom"/>
</dbReference>
<dbReference type="PROSITE" id="PS50042">
    <property type="entry name" value="CNMP_BINDING_3"/>
    <property type="match status" value="1"/>
</dbReference>